<dbReference type="SMART" id="SM00504">
    <property type="entry name" value="Ubox"/>
    <property type="match status" value="1"/>
</dbReference>
<dbReference type="InterPro" id="IPR045185">
    <property type="entry name" value="PUB22/23/24-like"/>
</dbReference>
<keyword evidence="10" id="KW-1185">Reference proteome</keyword>
<comment type="pathway">
    <text evidence="2 5">Protein modification; protein ubiquitination.</text>
</comment>
<evidence type="ECO:0000259" key="7">
    <source>
        <dbReference type="PROSITE" id="PS51698"/>
    </source>
</evidence>
<dbReference type="ExpressionAtlas" id="A0A0Q3I4Q3">
    <property type="expression patterns" value="baseline"/>
</dbReference>
<dbReference type="PANTHER" id="PTHR22849">
    <property type="entry name" value="WDSAM1 PROTEIN"/>
    <property type="match status" value="1"/>
</dbReference>
<dbReference type="EMBL" id="CM000882">
    <property type="protein sequence ID" value="KQK00835.1"/>
    <property type="molecule type" value="Genomic_DNA"/>
</dbReference>
<comment type="function">
    <text evidence="5">Functions as an E3 ubiquitin ligase.</text>
</comment>
<evidence type="ECO:0000256" key="3">
    <source>
        <dbReference type="ARBA" id="ARBA00022679"/>
    </source>
</evidence>
<evidence type="ECO:0000256" key="1">
    <source>
        <dbReference type="ARBA" id="ARBA00000900"/>
    </source>
</evidence>
<dbReference type="SUPFAM" id="SSF48371">
    <property type="entry name" value="ARM repeat"/>
    <property type="match status" value="1"/>
</dbReference>
<feature type="compositionally biased region" description="Low complexity" evidence="6">
    <location>
        <begin position="78"/>
        <end position="95"/>
    </location>
</feature>
<sequence length="447" mass="48307">MEMEMEEPPQLFLCPISMQLMEDPVTVSTGVTYDRRSIEQWLFAYGRTTCPATMQPLANLDLTPNHTLTRVISSWLRRSPSSSSSMSPSTSSLSSPAHGTPNEDETPLSRMLEEERMRSAVGELEETPFKVTALRGMARRVSGDAAMQRVFVASGGVQAVGRVMSQALAESGSGGDFSAFAACEEAAAVLAALLPLLSESDDDAEPLALLLQAPECMRPVMALLQRGGAEARLHAMDILTKISSNAVDWTAGIDVDDVLKPLLELVSDEVSARLSSRALDVLLCVVSRSSSATSAIARAKAVDVGAVHVLVELLVVDDHHRHVAERILLLLKRLCKCPGGRLAFAEHGLAVAAVARTMLRVSDLATRLAVKVLWLVSVAAPPSPAPEKVLEDMVLTGAVGKLLGLLHVESAPSTKQKTVRMVRIHGVFWRQYPCFPTDLRDYLRLLD</sequence>
<gene>
    <name evidence="9" type="primary">LOC100830630</name>
    <name evidence="8" type="ORF">BRADI_3g52120v3</name>
</gene>
<reference evidence="9" key="3">
    <citation type="submission" date="2018-08" db="UniProtKB">
        <authorList>
            <consortium name="EnsemblPlants"/>
        </authorList>
    </citation>
    <scope>IDENTIFICATION</scope>
    <source>
        <strain evidence="9">cv. Bd21</strain>
    </source>
</reference>
<evidence type="ECO:0000313" key="8">
    <source>
        <dbReference type="EMBL" id="KQK00835.1"/>
    </source>
</evidence>
<dbReference type="GO" id="GO:0061630">
    <property type="term" value="F:ubiquitin protein ligase activity"/>
    <property type="evidence" value="ECO:0007669"/>
    <property type="project" value="UniProtKB-UniRule"/>
</dbReference>
<dbReference type="AlphaFoldDB" id="A0A0Q3I4Q3"/>
<dbReference type="KEGG" id="bdi:100830630"/>
<evidence type="ECO:0000256" key="2">
    <source>
        <dbReference type="ARBA" id="ARBA00004906"/>
    </source>
</evidence>
<reference evidence="8 9" key="1">
    <citation type="journal article" date="2010" name="Nature">
        <title>Genome sequencing and analysis of the model grass Brachypodium distachyon.</title>
        <authorList>
            <consortium name="International Brachypodium Initiative"/>
        </authorList>
    </citation>
    <scope>NUCLEOTIDE SEQUENCE [LARGE SCALE GENOMIC DNA]</scope>
    <source>
        <strain evidence="8 9">Bd21</strain>
    </source>
</reference>
<dbReference type="Pfam" id="PF04564">
    <property type="entry name" value="U-box"/>
    <property type="match status" value="1"/>
</dbReference>
<evidence type="ECO:0000313" key="9">
    <source>
        <dbReference type="EnsemblPlants" id="KQK00835"/>
    </source>
</evidence>
<dbReference type="InterPro" id="IPR045210">
    <property type="entry name" value="RING-Ubox_PUB"/>
</dbReference>
<dbReference type="SUPFAM" id="SSF57850">
    <property type="entry name" value="RING/U-box"/>
    <property type="match status" value="1"/>
</dbReference>
<dbReference type="OrthoDB" id="10064100at2759"/>
<dbReference type="RefSeq" id="XP_003570133.4">
    <property type="nucleotide sequence ID" value="XM_003570085.4"/>
</dbReference>
<dbReference type="UniPathway" id="UPA00143"/>
<dbReference type="GeneID" id="100830630"/>
<dbReference type="InterPro" id="IPR003613">
    <property type="entry name" value="Ubox_domain"/>
</dbReference>
<name>A0A0Q3I4Q3_BRADI</name>
<dbReference type="Gene3D" id="1.25.10.10">
    <property type="entry name" value="Leucine-rich Repeat Variant"/>
    <property type="match status" value="1"/>
</dbReference>
<dbReference type="Gramene" id="KQK00835">
    <property type="protein sequence ID" value="KQK00835"/>
    <property type="gene ID" value="BRADI_3g52120v3"/>
</dbReference>
<keyword evidence="4 5" id="KW-0833">Ubl conjugation pathway</keyword>
<dbReference type="FunCoup" id="A0A0Q3I4Q3">
    <property type="interactions" value="5"/>
</dbReference>
<dbReference type="Gene3D" id="3.30.40.10">
    <property type="entry name" value="Zinc/RING finger domain, C3HC4 (zinc finger)"/>
    <property type="match status" value="1"/>
</dbReference>
<dbReference type="Pfam" id="PF25598">
    <property type="entry name" value="ARM_PUB"/>
    <property type="match status" value="1"/>
</dbReference>
<dbReference type="PANTHER" id="PTHR22849:SF23">
    <property type="entry name" value="U-BOX DOMAIN-CONTAINING PROTEIN"/>
    <property type="match status" value="1"/>
</dbReference>
<keyword evidence="3 5" id="KW-0808">Transferase</keyword>
<evidence type="ECO:0000313" key="10">
    <source>
        <dbReference type="Proteomes" id="UP000008810"/>
    </source>
</evidence>
<dbReference type="Proteomes" id="UP000008810">
    <property type="component" value="Chromosome 3"/>
</dbReference>
<dbReference type="CDD" id="cd16664">
    <property type="entry name" value="RING-Ubox_PUB"/>
    <property type="match status" value="1"/>
</dbReference>
<feature type="region of interest" description="Disordered" evidence="6">
    <location>
        <begin position="78"/>
        <end position="109"/>
    </location>
</feature>
<dbReference type="InterPro" id="IPR011989">
    <property type="entry name" value="ARM-like"/>
</dbReference>
<organism evidence="8">
    <name type="scientific">Brachypodium distachyon</name>
    <name type="common">Purple false brome</name>
    <name type="synonym">Trachynia distachya</name>
    <dbReference type="NCBI Taxonomy" id="15368"/>
    <lineage>
        <taxon>Eukaryota</taxon>
        <taxon>Viridiplantae</taxon>
        <taxon>Streptophyta</taxon>
        <taxon>Embryophyta</taxon>
        <taxon>Tracheophyta</taxon>
        <taxon>Spermatophyta</taxon>
        <taxon>Magnoliopsida</taxon>
        <taxon>Liliopsida</taxon>
        <taxon>Poales</taxon>
        <taxon>Poaceae</taxon>
        <taxon>BOP clade</taxon>
        <taxon>Pooideae</taxon>
        <taxon>Stipodae</taxon>
        <taxon>Brachypodieae</taxon>
        <taxon>Brachypodium</taxon>
    </lineage>
</organism>
<evidence type="ECO:0000256" key="5">
    <source>
        <dbReference type="RuleBase" id="RU369093"/>
    </source>
</evidence>
<reference evidence="8" key="2">
    <citation type="submission" date="2017-06" db="EMBL/GenBank/DDBJ databases">
        <title>WGS assembly of Brachypodium distachyon.</title>
        <authorList>
            <consortium name="The International Brachypodium Initiative"/>
            <person name="Lucas S."/>
            <person name="Harmon-Smith M."/>
            <person name="Lail K."/>
            <person name="Tice H."/>
            <person name="Grimwood J."/>
            <person name="Bruce D."/>
            <person name="Barry K."/>
            <person name="Shu S."/>
            <person name="Lindquist E."/>
            <person name="Wang M."/>
            <person name="Pitluck S."/>
            <person name="Vogel J.P."/>
            <person name="Garvin D.F."/>
            <person name="Mockler T.C."/>
            <person name="Schmutz J."/>
            <person name="Rokhsar D."/>
            <person name="Bevan M.W."/>
        </authorList>
    </citation>
    <scope>NUCLEOTIDE SEQUENCE</scope>
    <source>
        <strain evidence="8">Bd21</strain>
    </source>
</reference>
<dbReference type="EC" id="2.3.2.27" evidence="5"/>
<proteinExistence type="predicted"/>
<dbReference type="PROSITE" id="PS51698">
    <property type="entry name" value="U_BOX"/>
    <property type="match status" value="1"/>
</dbReference>
<accession>A0A0Q3I4Q3</accession>
<feature type="domain" description="U-box" evidence="7">
    <location>
        <begin position="7"/>
        <end position="82"/>
    </location>
</feature>
<comment type="catalytic activity">
    <reaction evidence="1 5">
        <text>S-ubiquitinyl-[E2 ubiquitin-conjugating enzyme]-L-cysteine + [acceptor protein]-L-lysine = [E2 ubiquitin-conjugating enzyme]-L-cysteine + N(6)-ubiquitinyl-[acceptor protein]-L-lysine.</text>
        <dbReference type="EC" id="2.3.2.27"/>
    </reaction>
</comment>
<protein>
    <recommendedName>
        <fullName evidence="5 7">U-box domain-containing protein</fullName>
        <ecNumber evidence="5">2.3.2.27</ecNumber>
    </recommendedName>
    <alternativeName>
        <fullName evidence="5">RING-type E3 ubiquitin transferase PUB</fullName>
    </alternativeName>
</protein>
<dbReference type="InterPro" id="IPR058678">
    <property type="entry name" value="ARM_PUB"/>
</dbReference>
<evidence type="ECO:0000256" key="6">
    <source>
        <dbReference type="SAM" id="MobiDB-lite"/>
    </source>
</evidence>
<evidence type="ECO:0000256" key="4">
    <source>
        <dbReference type="ARBA" id="ARBA00022786"/>
    </source>
</evidence>
<dbReference type="InterPro" id="IPR016024">
    <property type="entry name" value="ARM-type_fold"/>
</dbReference>
<dbReference type="EnsemblPlants" id="KQK00835">
    <property type="protein sequence ID" value="KQK00835"/>
    <property type="gene ID" value="BRADI_3g52120v3"/>
</dbReference>
<dbReference type="GO" id="GO:0016567">
    <property type="term" value="P:protein ubiquitination"/>
    <property type="evidence" value="ECO:0007669"/>
    <property type="project" value="UniProtKB-UniRule"/>
</dbReference>
<dbReference type="InterPro" id="IPR013083">
    <property type="entry name" value="Znf_RING/FYVE/PHD"/>
</dbReference>